<reference evidence="2 3" key="1">
    <citation type="submission" date="2020-08" db="EMBL/GenBank/DDBJ databases">
        <title>Sequencing the genomes of 1000 actinobacteria strains.</title>
        <authorList>
            <person name="Klenk H.-P."/>
        </authorList>
    </citation>
    <scope>NUCLEOTIDE SEQUENCE [LARGE SCALE GENOMIC DNA]</scope>
    <source>
        <strain evidence="2 3">DSM 43675</strain>
    </source>
</reference>
<proteinExistence type="predicted"/>
<dbReference type="InterPro" id="IPR046540">
    <property type="entry name" value="DMFA2_C"/>
</dbReference>
<dbReference type="RefSeq" id="WP_420829694.1">
    <property type="nucleotide sequence ID" value="NZ_JACHMQ010000001.1"/>
</dbReference>
<gene>
    <name evidence="2" type="ORF">BKA00_005133</name>
</gene>
<protein>
    <recommendedName>
        <fullName evidence="1">N,N-dimethylformamidase beta subunit-like C-terminal domain-containing protein</fullName>
    </recommendedName>
</protein>
<dbReference type="AlphaFoldDB" id="A0A7X0G2Z1"/>
<organism evidence="2 3">
    <name type="scientific">Actinomadura coerulea</name>
    <dbReference type="NCBI Taxonomy" id="46159"/>
    <lineage>
        <taxon>Bacteria</taxon>
        <taxon>Bacillati</taxon>
        <taxon>Actinomycetota</taxon>
        <taxon>Actinomycetes</taxon>
        <taxon>Streptosporangiales</taxon>
        <taxon>Thermomonosporaceae</taxon>
        <taxon>Actinomadura</taxon>
    </lineage>
</organism>
<dbReference type="EMBL" id="JACHMQ010000001">
    <property type="protein sequence ID" value="MBB6398219.1"/>
    <property type="molecule type" value="Genomic_DNA"/>
</dbReference>
<evidence type="ECO:0000313" key="3">
    <source>
        <dbReference type="Proteomes" id="UP000546324"/>
    </source>
</evidence>
<dbReference type="Proteomes" id="UP000546324">
    <property type="component" value="Unassembled WGS sequence"/>
</dbReference>
<dbReference type="Pfam" id="PF20254">
    <property type="entry name" value="DMFA2_C"/>
    <property type="match status" value="1"/>
</dbReference>
<keyword evidence="3" id="KW-1185">Reference proteome</keyword>
<evidence type="ECO:0000313" key="2">
    <source>
        <dbReference type="EMBL" id="MBB6398219.1"/>
    </source>
</evidence>
<evidence type="ECO:0000259" key="1">
    <source>
        <dbReference type="Pfam" id="PF20254"/>
    </source>
</evidence>
<feature type="domain" description="N,N-dimethylformamidase beta subunit-like C-terminal" evidence="1">
    <location>
        <begin position="1"/>
        <end position="77"/>
    </location>
</feature>
<name>A0A7X0G2Z1_9ACTN</name>
<sequence>MPVTVRSPDTAGRVVVLNATTTWQASNMWGGHDLYEGSSGYDTRSYAVSFDRPYDRTGAGKFLTYEQPAIALAEKAGRCRWRTPPTTTCTAIPPCSARRAACSRWASAPRRT</sequence>
<accession>A0A7X0G2Z1</accession>
<comment type="caution">
    <text evidence="2">The sequence shown here is derived from an EMBL/GenBank/DDBJ whole genome shotgun (WGS) entry which is preliminary data.</text>
</comment>